<keyword evidence="1" id="KW-0472">Membrane</keyword>
<dbReference type="EMBL" id="SMBZ01000012">
    <property type="protein sequence ID" value="TCV16540.1"/>
    <property type="molecule type" value="Genomic_DNA"/>
</dbReference>
<gene>
    <name evidence="2" type="ORF">EDC17_101213</name>
</gene>
<dbReference type="AlphaFoldDB" id="A0A4R3VX25"/>
<protein>
    <submittedName>
        <fullName evidence="2">Uncharacterized protein</fullName>
    </submittedName>
</protein>
<evidence type="ECO:0000256" key="1">
    <source>
        <dbReference type="SAM" id="Phobius"/>
    </source>
</evidence>
<proteinExistence type="predicted"/>
<keyword evidence="1" id="KW-1133">Transmembrane helix</keyword>
<dbReference type="Proteomes" id="UP000295197">
    <property type="component" value="Unassembled WGS sequence"/>
</dbReference>
<evidence type="ECO:0000313" key="3">
    <source>
        <dbReference type="Proteomes" id="UP000295197"/>
    </source>
</evidence>
<sequence length="39" mass="4491">MSAIFITDIYDLLFVLIQAVFIGLLALVSFQKDARIYLR</sequence>
<organism evidence="2 3">
    <name type="scientific">Sphingobacterium alimentarium</name>
    <dbReference type="NCBI Taxonomy" id="797292"/>
    <lineage>
        <taxon>Bacteria</taxon>
        <taxon>Pseudomonadati</taxon>
        <taxon>Bacteroidota</taxon>
        <taxon>Sphingobacteriia</taxon>
        <taxon>Sphingobacteriales</taxon>
        <taxon>Sphingobacteriaceae</taxon>
        <taxon>Sphingobacterium</taxon>
    </lineage>
</organism>
<reference evidence="2 3" key="1">
    <citation type="submission" date="2019-03" db="EMBL/GenBank/DDBJ databases">
        <title>Genomic Encyclopedia of Type Strains, Phase IV (KMG-IV): sequencing the most valuable type-strain genomes for metagenomic binning, comparative biology and taxonomic classification.</title>
        <authorList>
            <person name="Goeker M."/>
        </authorList>
    </citation>
    <scope>NUCLEOTIDE SEQUENCE [LARGE SCALE GENOMIC DNA]</scope>
    <source>
        <strain evidence="2 3">DSM 22362</strain>
    </source>
</reference>
<accession>A0A4R3VX25</accession>
<feature type="transmembrane region" description="Helical" evidence="1">
    <location>
        <begin position="12"/>
        <end position="30"/>
    </location>
</feature>
<keyword evidence="1" id="KW-0812">Transmembrane</keyword>
<name>A0A4R3VX25_9SPHI</name>
<keyword evidence="3" id="KW-1185">Reference proteome</keyword>
<evidence type="ECO:0000313" key="2">
    <source>
        <dbReference type="EMBL" id="TCV16540.1"/>
    </source>
</evidence>
<comment type="caution">
    <text evidence="2">The sequence shown here is derived from an EMBL/GenBank/DDBJ whole genome shotgun (WGS) entry which is preliminary data.</text>
</comment>